<sequence length="94" mass="10196">MPEDFPSDIPLPKFTKATKIGGDSGPEVTMQWWSILFMLANETETPVEGYAAQLTDAGYTVSTASGTTEATGPEWEISFHTSADNMLTVAFMTK</sequence>
<accession>A0AAU7DX74</accession>
<evidence type="ECO:0000256" key="1">
    <source>
        <dbReference type="SAM" id="MobiDB-lite"/>
    </source>
</evidence>
<organism evidence="2">
    <name type="scientific">Jonesiaceae bacterium BS-20</name>
    <dbReference type="NCBI Taxonomy" id="3120821"/>
    <lineage>
        <taxon>Bacteria</taxon>
        <taxon>Bacillati</taxon>
        <taxon>Actinomycetota</taxon>
        <taxon>Actinomycetes</taxon>
        <taxon>Micrococcales</taxon>
        <taxon>Jonesiaceae</taxon>
    </lineage>
</organism>
<reference evidence="2" key="1">
    <citation type="submission" date="2024-02" db="EMBL/GenBank/DDBJ databases">
        <title>Tomenella chthoni gen. nov. sp. nov., a member of the family Jonesiaceae isolated from bat guano.</title>
        <authorList>
            <person name="Miller S.L."/>
            <person name="King J."/>
            <person name="Sankaranarayanan K."/>
            <person name="Lawson P.A."/>
        </authorList>
    </citation>
    <scope>NUCLEOTIDE SEQUENCE</scope>
    <source>
        <strain evidence="2">BS-20</strain>
    </source>
</reference>
<name>A0AAU7DX74_9MICO</name>
<dbReference type="AlphaFoldDB" id="A0AAU7DX74"/>
<protein>
    <submittedName>
        <fullName evidence="2">Uncharacterized protein</fullName>
    </submittedName>
</protein>
<gene>
    <name evidence="2" type="ORF">V5R04_01330</name>
</gene>
<evidence type="ECO:0000313" key="2">
    <source>
        <dbReference type="EMBL" id="XBH21897.1"/>
    </source>
</evidence>
<dbReference type="EMBL" id="CP146203">
    <property type="protein sequence ID" value="XBH21897.1"/>
    <property type="molecule type" value="Genomic_DNA"/>
</dbReference>
<proteinExistence type="predicted"/>
<feature type="region of interest" description="Disordered" evidence="1">
    <location>
        <begin position="1"/>
        <end position="24"/>
    </location>
</feature>